<dbReference type="Gene3D" id="3.90.650.10">
    <property type="entry name" value="PurM-like C-terminal domain"/>
    <property type="match status" value="1"/>
</dbReference>
<dbReference type="HAMAP" id="MF_02128">
    <property type="entry name" value="TMP_kinase"/>
    <property type="match status" value="1"/>
</dbReference>
<feature type="binding site" evidence="1">
    <location>
        <position position="221"/>
    </location>
    <ligand>
        <name>Mg(2+)</name>
        <dbReference type="ChEBI" id="CHEBI:18420"/>
        <label>3</label>
    </ligand>
</feature>
<keyword evidence="1" id="KW-0547">Nucleotide-binding</keyword>
<dbReference type="Proteomes" id="UP000320055">
    <property type="component" value="Unassembled WGS sequence"/>
</dbReference>
<evidence type="ECO:0000256" key="1">
    <source>
        <dbReference type="HAMAP-Rule" id="MF_02128"/>
    </source>
</evidence>
<accession>A0A563VSH5</accession>
<feature type="binding site" evidence="1">
    <location>
        <position position="106"/>
    </location>
    <ligand>
        <name>ATP</name>
        <dbReference type="ChEBI" id="CHEBI:30616"/>
    </ligand>
</feature>
<feature type="binding site" evidence="1">
    <location>
        <begin position="123"/>
        <end position="124"/>
    </location>
    <ligand>
        <name>ATP</name>
        <dbReference type="ChEBI" id="CHEBI:30616"/>
    </ligand>
</feature>
<feature type="binding site" evidence="1">
    <location>
        <position position="124"/>
    </location>
    <ligand>
        <name>Mg(2+)</name>
        <dbReference type="ChEBI" id="CHEBI:18420"/>
        <label>1</label>
    </ligand>
</feature>
<evidence type="ECO:0000313" key="4">
    <source>
        <dbReference type="EMBL" id="VEP14249.1"/>
    </source>
</evidence>
<gene>
    <name evidence="1 4" type="primary">thiL</name>
    <name evidence="4" type="ORF">H1P_2500002</name>
</gene>
<feature type="binding site" evidence="1">
    <location>
        <position position="149"/>
    </location>
    <ligand>
        <name>ATP</name>
        <dbReference type="ChEBI" id="CHEBI:30616"/>
    </ligand>
</feature>
<comment type="similarity">
    <text evidence="1">Belongs to the thiamine-monophosphate kinase family.</text>
</comment>
<dbReference type="PIRSF" id="PIRSF005303">
    <property type="entry name" value="Thiam_monoph_kin"/>
    <property type="match status" value="1"/>
</dbReference>
<dbReference type="Pfam" id="PF00586">
    <property type="entry name" value="AIRS"/>
    <property type="match status" value="1"/>
</dbReference>
<dbReference type="InterPro" id="IPR010918">
    <property type="entry name" value="PurM-like_C_dom"/>
</dbReference>
<feature type="binding site" evidence="1">
    <location>
        <position position="30"/>
    </location>
    <ligand>
        <name>Mg(2+)</name>
        <dbReference type="ChEBI" id="CHEBI:18420"/>
        <label>4</label>
    </ligand>
</feature>
<reference evidence="4 5" key="1">
    <citation type="submission" date="2019-01" db="EMBL/GenBank/DDBJ databases">
        <authorList>
            <person name="Brito A."/>
        </authorList>
    </citation>
    <scope>NUCLEOTIDE SEQUENCE [LARGE SCALE GENOMIC DNA]</scope>
    <source>
        <strain evidence="4">1</strain>
    </source>
</reference>
<feature type="domain" description="PurM-like C-terminal" evidence="3">
    <location>
        <begin position="154"/>
        <end position="310"/>
    </location>
</feature>
<feature type="binding site" evidence="1">
    <location>
        <position position="328"/>
    </location>
    <ligand>
        <name>substrate</name>
    </ligand>
</feature>
<dbReference type="UniPathway" id="UPA00060">
    <property type="reaction ID" value="UER00142"/>
</dbReference>
<keyword evidence="1" id="KW-0479">Metal-binding</keyword>
<dbReference type="PANTHER" id="PTHR30270:SF0">
    <property type="entry name" value="THIAMINE-MONOPHOSPHATE KINASE"/>
    <property type="match status" value="1"/>
</dbReference>
<feature type="binding site" evidence="1">
    <location>
        <position position="272"/>
    </location>
    <ligand>
        <name>substrate</name>
    </ligand>
</feature>
<comment type="pathway">
    <text evidence="1">Cofactor biosynthesis; thiamine diphosphate biosynthesis; thiamine diphosphate from thiamine phosphate: step 1/1.</text>
</comment>
<dbReference type="SUPFAM" id="SSF56042">
    <property type="entry name" value="PurM C-terminal domain-like"/>
    <property type="match status" value="1"/>
</dbReference>
<comment type="catalytic activity">
    <reaction evidence="1">
        <text>thiamine phosphate + ATP = thiamine diphosphate + ADP</text>
        <dbReference type="Rhea" id="RHEA:15913"/>
        <dbReference type="ChEBI" id="CHEBI:30616"/>
        <dbReference type="ChEBI" id="CHEBI:37575"/>
        <dbReference type="ChEBI" id="CHEBI:58937"/>
        <dbReference type="ChEBI" id="CHEBI:456216"/>
        <dbReference type="EC" id="2.7.4.16"/>
    </reaction>
</comment>
<organism evidence="4 5">
    <name type="scientific">Hyella patelloides LEGE 07179</name>
    <dbReference type="NCBI Taxonomy" id="945734"/>
    <lineage>
        <taxon>Bacteria</taxon>
        <taxon>Bacillati</taxon>
        <taxon>Cyanobacteriota</taxon>
        <taxon>Cyanophyceae</taxon>
        <taxon>Pleurocapsales</taxon>
        <taxon>Hyellaceae</taxon>
        <taxon>Hyella</taxon>
    </lineage>
</organism>
<comment type="miscellaneous">
    <text evidence="1">Reaction mechanism of ThiL seems to utilize a direct, inline transfer of the gamma-phosphate of ATP to TMP rather than a phosphorylated enzyme intermediate.</text>
</comment>
<dbReference type="GO" id="GO:0005524">
    <property type="term" value="F:ATP binding"/>
    <property type="evidence" value="ECO:0007669"/>
    <property type="project" value="UniProtKB-UniRule"/>
</dbReference>
<dbReference type="GO" id="GO:0009030">
    <property type="term" value="F:thiamine-phosphate kinase activity"/>
    <property type="evidence" value="ECO:0007669"/>
    <property type="project" value="UniProtKB-UniRule"/>
</dbReference>
<feature type="binding site" evidence="1">
    <location>
        <position position="224"/>
    </location>
    <ligand>
        <name>Mg(2+)</name>
        <dbReference type="ChEBI" id="CHEBI:18420"/>
        <label>5</label>
    </ligand>
</feature>
<keyword evidence="1" id="KW-0460">Magnesium</keyword>
<dbReference type="InterPro" id="IPR036676">
    <property type="entry name" value="PurM-like_C_sf"/>
</dbReference>
<dbReference type="InterPro" id="IPR006283">
    <property type="entry name" value="ThiL-like"/>
</dbReference>
<dbReference type="OrthoDB" id="9802811at2"/>
<dbReference type="AlphaFoldDB" id="A0A563VSH5"/>
<feature type="binding site" evidence="1">
    <location>
        <position position="47"/>
    </location>
    <ligand>
        <name>Mg(2+)</name>
        <dbReference type="ChEBI" id="CHEBI:18420"/>
        <label>1</label>
    </ligand>
</feature>
<evidence type="ECO:0000259" key="3">
    <source>
        <dbReference type="Pfam" id="PF02769"/>
    </source>
</evidence>
<dbReference type="InterPro" id="IPR036921">
    <property type="entry name" value="PurM-like_N_sf"/>
</dbReference>
<feature type="binding site" evidence="1">
    <location>
        <position position="46"/>
    </location>
    <ligand>
        <name>Mg(2+)</name>
        <dbReference type="ChEBI" id="CHEBI:18420"/>
        <label>1</label>
    </ligand>
</feature>
<name>A0A563VSH5_9CYAN</name>
<evidence type="ECO:0000313" key="5">
    <source>
        <dbReference type="Proteomes" id="UP000320055"/>
    </source>
</evidence>
<keyword evidence="5" id="KW-1185">Reference proteome</keyword>
<dbReference type="PANTHER" id="PTHR30270">
    <property type="entry name" value="THIAMINE-MONOPHOSPHATE KINASE"/>
    <property type="match status" value="1"/>
</dbReference>
<keyword evidence="1 4" id="KW-0808">Transferase</keyword>
<dbReference type="CDD" id="cd02194">
    <property type="entry name" value="ThiL"/>
    <property type="match status" value="1"/>
</dbReference>
<dbReference type="EMBL" id="CAACVJ010000169">
    <property type="protein sequence ID" value="VEP14249.1"/>
    <property type="molecule type" value="Genomic_DNA"/>
</dbReference>
<feature type="binding site" evidence="1">
    <location>
        <position position="45"/>
    </location>
    <ligand>
        <name>Mg(2+)</name>
        <dbReference type="ChEBI" id="CHEBI:18420"/>
        <label>4</label>
    </ligand>
</feature>
<feature type="binding site" evidence="1">
    <location>
        <position position="76"/>
    </location>
    <ligand>
        <name>Mg(2+)</name>
        <dbReference type="ChEBI" id="CHEBI:18420"/>
        <label>3</label>
    </ligand>
</feature>
<feature type="binding site" evidence="1">
    <location>
        <position position="76"/>
    </location>
    <ligand>
        <name>Mg(2+)</name>
        <dbReference type="ChEBI" id="CHEBI:18420"/>
        <label>4</label>
    </ligand>
</feature>
<dbReference type="Pfam" id="PF02769">
    <property type="entry name" value="AIRS_C"/>
    <property type="match status" value="1"/>
</dbReference>
<keyword evidence="1" id="KW-0784">Thiamine biosynthesis</keyword>
<dbReference type="Gene3D" id="3.30.1330.10">
    <property type="entry name" value="PurM-like, N-terminal domain"/>
    <property type="match status" value="1"/>
</dbReference>
<feature type="binding site" evidence="1">
    <location>
        <position position="76"/>
    </location>
    <ligand>
        <name>Mg(2+)</name>
        <dbReference type="ChEBI" id="CHEBI:18420"/>
        <label>2</label>
    </ligand>
</feature>
<keyword evidence="1 4" id="KW-0418">Kinase</keyword>
<dbReference type="SUPFAM" id="SSF55326">
    <property type="entry name" value="PurM N-terminal domain-like"/>
    <property type="match status" value="1"/>
</dbReference>
<dbReference type="EC" id="2.7.4.16" evidence="1"/>
<feature type="binding site" evidence="1">
    <location>
        <position position="47"/>
    </location>
    <ligand>
        <name>Mg(2+)</name>
        <dbReference type="ChEBI" id="CHEBI:18420"/>
        <label>2</label>
    </ligand>
</feature>
<dbReference type="NCBIfam" id="TIGR01379">
    <property type="entry name" value="thiL"/>
    <property type="match status" value="1"/>
</dbReference>
<feature type="binding site" evidence="1">
    <location>
        <position position="223"/>
    </location>
    <ligand>
        <name>ATP</name>
        <dbReference type="ChEBI" id="CHEBI:30616"/>
    </ligand>
</feature>
<proteinExistence type="inferred from homology"/>
<dbReference type="RefSeq" id="WP_144872662.1">
    <property type="nucleotide sequence ID" value="NZ_LR213993.1"/>
</dbReference>
<dbReference type="GO" id="GO:0009228">
    <property type="term" value="P:thiamine biosynthetic process"/>
    <property type="evidence" value="ECO:0007669"/>
    <property type="project" value="UniProtKB-KW"/>
</dbReference>
<feature type="domain" description="PurM-like N-terminal" evidence="2">
    <location>
        <begin position="28"/>
        <end position="141"/>
    </location>
</feature>
<feature type="binding site" evidence="1">
    <location>
        <position position="54"/>
    </location>
    <ligand>
        <name>substrate</name>
    </ligand>
</feature>
<dbReference type="GO" id="GO:0009229">
    <property type="term" value="P:thiamine diphosphate biosynthetic process"/>
    <property type="evidence" value="ECO:0007669"/>
    <property type="project" value="UniProtKB-UniRule"/>
</dbReference>
<evidence type="ECO:0000259" key="2">
    <source>
        <dbReference type="Pfam" id="PF00586"/>
    </source>
</evidence>
<protein>
    <recommendedName>
        <fullName evidence="1">Thiamine-monophosphate kinase</fullName>
        <shortName evidence="1">TMP kinase</shortName>
        <shortName evidence="1">Thiamine-phosphate kinase</shortName>
        <ecNumber evidence="1">2.7.4.16</ecNumber>
    </recommendedName>
</protein>
<feature type="binding site" evidence="1">
    <location>
        <position position="30"/>
    </location>
    <ligand>
        <name>Mg(2+)</name>
        <dbReference type="ChEBI" id="CHEBI:18420"/>
        <label>3</label>
    </ligand>
</feature>
<dbReference type="GO" id="GO:0000287">
    <property type="term" value="F:magnesium ion binding"/>
    <property type="evidence" value="ECO:0007669"/>
    <property type="project" value="UniProtKB-UniRule"/>
</dbReference>
<comment type="function">
    <text evidence="1">Catalyzes the ATP-dependent phosphorylation of thiamine-monophosphate (TMP) to form thiamine-pyrophosphate (TPP), the active form of vitamin B1.</text>
</comment>
<dbReference type="InterPro" id="IPR016188">
    <property type="entry name" value="PurM-like_N"/>
</dbReference>
<sequence length="333" mass="35765">MNNQLVRDLGEQGLLQKIQPFCPLGVIGDDGAVIDIKTDYQLVVTTDVLVDRVHFSDRTTSAFDVGWRSAAANLSDLAAMGANPLGITVGLSLPGVTSVAWVEELYQGLHSCLQQFDTPIVGGDITRSDVITVAITAFGEVLPRQVISRSGARTGDVILITGYHGLSRAGLELLLNPQLKEALNPKERALLIKAHQRPQPRLDVIAKLRKIASDAVVTGMDSSDGLGDAIAKICRCSGVGAVIESHSIPRCPTLNKLSSDCPTEQWILDGGEDFELVLCLASQLAQELLSDLGEGAAIIGHIRDESRIRINGTQEIRERDISDLSAGFQHFSI</sequence>
<keyword evidence="1" id="KW-0067">ATP-binding</keyword>